<name>A0A2G9U7R5_TELCI</name>
<keyword evidence="3" id="KW-1185">Reference proteome</keyword>
<feature type="region of interest" description="Disordered" evidence="1">
    <location>
        <begin position="474"/>
        <end position="505"/>
    </location>
</feature>
<dbReference type="Pfam" id="PF08560">
    <property type="entry name" value="DUF1757"/>
    <property type="match status" value="1"/>
</dbReference>
<feature type="compositionally biased region" description="Basic and acidic residues" evidence="1">
    <location>
        <begin position="176"/>
        <end position="186"/>
    </location>
</feature>
<dbReference type="InterPro" id="IPR013869">
    <property type="entry name" value="DUF1757"/>
</dbReference>
<evidence type="ECO:0000313" key="2">
    <source>
        <dbReference type="EMBL" id="PIO65540.1"/>
    </source>
</evidence>
<evidence type="ECO:0000313" key="3">
    <source>
        <dbReference type="Proteomes" id="UP000230423"/>
    </source>
</evidence>
<accession>A0A2G9U7R5</accession>
<reference evidence="2 3" key="1">
    <citation type="submission" date="2015-09" db="EMBL/GenBank/DDBJ databases">
        <title>Draft genome of the parasitic nematode Teladorsagia circumcincta isolate WARC Sus (inbred).</title>
        <authorList>
            <person name="Mitreva M."/>
        </authorList>
    </citation>
    <scope>NUCLEOTIDE SEQUENCE [LARGE SCALE GENOMIC DNA]</scope>
    <source>
        <strain evidence="2 3">S</strain>
    </source>
</reference>
<dbReference type="AlphaFoldDB" id="A0A2G9U7R5"/>
<protein>
    <submittedName>
        <fullName evidence="2">Uncharacterized protein</fullName>
    </submittedName>
</protein>
<feature type="compositionally biased region" description="Basic and acidic residues" evidence="1">
    <location>
        <begin position="234"/>
        <end position="248"/>
    </location>
</feature>
<organism evidence="2 3">
    <name type="scientific">Teladorsagia circumcincta</name>
    <name type="common">Brown stomach worm</name>
    <name type="synonym">Ostertagia circumcincta</name>
    <dbReference type="NCBI Taxonomy" id="45464"/>
    <lineage>
        <taxon>Eukaryota</taxon>
        <taxon>Metazoa</taxon>
        <taxon>Ecdysozoa</taxon>
        <taxon>Nematoda</taxon>
        <taxon>Chromadorea</taxon>
        <taxon>Rhabditida</taxon>
        <taxon>Rhabditina</taxon>
        <taxon>Rhabditomorpha</taxon>
        <taxon>Strongyloidea</taxon>
        <taxon>Trichostrongylidae</taxon>
        <taxon>Teladorsagia</taxon>
    </lineage>
</organism>
<feature type="compositionally biased region" description="Basic residues" evidence="1">
    <location>
        <begin position="477"/>
        <end position="488"/>
    </location>
</feature>
<feature type="region of interest" description="Disordered" evidence="1">
    <location>
        <begin position="150"/>
        <end position="370"/>
    </location>
</feature>
<sequence>VSSFICESARSDIQIIIISLKEEFYNKNFVGIRQSEFELLRVPAPSTEFCIHVTMRSVQTGALLGSILGPLTAMMFEGKNMNAKRLGDSFVNGGTTGAMIGALMGPALTYISLRDMNTLQLYDKCYRLRFACEFGENIIFYLGKRKTKRSKENEEPIALSETQDSIESPVVSSSRESNEKASDKNLGKRVRRRRRKVFSEESRTEVVGSIVDIPNEDRPEKTKEKPPTTTQQDDSGKRVQHESEEIRPGRAAVAATQDLHEGGTRRPGKAAVATTQEMRESEREKLAKVATQEVHESEMEKPAKIAATQEVHEDRARGPGKAAVAATQEVPDIDSEKPVGTQEMRESEHKKQSVAAATQEMPEDESTKRVKITTTHHMLEDESVESGKARTTGVVLENGTANLHKIAETQPTGEEETNVHNVADANVQASESDMPLEVAATPAVEGDEAVEAQKTQKPEWYNFKVARPVFRVPPEKKQHRKKIVKHTKPGSGEKPLRAKAGSGEKIAARKVNSTEKLAVAKSGSAEKLSRSKTGSALKPVIIKTGSAEKAIARNKFEYGNNCGRKVPLLYKVFRLCRCSEEIVLRSFHKAEQKYQKEKEKIWKASDYALKLASAVENHWTSGAMEQ</sequence>
<feature type="compositionally biased region" description="Polar residues" evidence="1">
    <location>
        <begin position="160"/>
        <end position="175"/>
    </location>
</feature>
<feature type="non-terminal residue" evidence="2">
    <location>
        <position position="1"/>
    </location>
</feature>
<evidence type="ECO:0000256" key="1">
    <source>
        <dbReference type="SAM" id="MobiDB-lite"/>
    </source>
</evidence>
<dbReference type="EMBL" id="KZ348924">
    <property type="protein sequence ID" value="PIO65540.1"/>
    <property type="molecule type" value="Genomic_DNA"/>
</dbReference>
<feature type="compositionally biased region" description="Basic and acidic residues" evidence="1">
    <location>
        <begin position="277"/>
        <end position="303"/>
    </location>
</feature>
<feature type="compositionally biased region" description="Basic residues" evidence="1">
    <location>
        <begin position="187"/>
        <end position="196"/>
    </location>
</feature>
<proteinExistence type="predicted"/>
<dbReference type="PANTHER" id="PTHR38636:SF1">
    <property type="entry name" value="CHLORIDE CHANNEL PROTEIN CLC-D"/>
    <property type="match status" value="1"/>
</dbReference>
<dbReference type="OrthoDB" id="421638at2759"/>
<dbReference type="Proteomes" id="UP000230423">
    <property type="component" value="Unassembled WGS sequence"/>
</dbReference>
<gene>
    <name evidence="2" type="ORF">TELCIR_12783</name>
</gene>
<feature type="compositionally biased region" description="Basic and acidic residues" evidence="1">
    <location>
        <begin position="215"/>
        <end position="226"/>
    </location>
</feature>
<dbReference type="PANTHER" id="PTHR38636">
    <property type="entry name" value="PROTEIN CBG20488"/>
    <property type="match status" value="1"/>
</dbReference>